<organism evidence="1 2">
    <name type="scientific">Magallana gigas</name>
    <name type="common">Pacific oyster</name>
    <name type="synonym">Crassostrea gigas</name>
    <dbReference type="NCBI Taxonomy" id="29159"/>
    <lineage>
        <taxon>Eukaryota</taxon>
        <taxon>Metazoa</taxon>
        <taxon>Spiralia</taxon>
        <taxon>Lophotrochozoa</taxon>
        <taxon>Mollusca</taxon>
        <taxon>Bivalvia</taxon>
        <taxon>Autobranchia</taxon>
        <taxon>Pteriomorphia</taxon>
        <taxon>Ostreida</taxon>
        <taxon>Ostreoidea</taxon>
        <taxon>Ostreidae</taxon>
        <taxon>Magallana</taxon>
    </lineage>
</organism>
<dbReference type="PANTHER" id="PTHR26392:SF92">
    <property type="entry name" value="PROTEIN KINASE DOMAIN-CONTAINING PROTEIN"/>
    <property type="match status" value="1"/>
</dbReference>
<name>A0A8W8NWY1_MAGGI</name>
<dbReference type="InterPro" id="IPR027417">
    <property type="entry name" value="P-loop_NTPase"/>
</dbReference>
<keyword evidence="2" id="KW-1185">Reference proteome</keyword>
<dbReference type="EnsemblMetazoa" id="G7836.1">
    <property type="protein sequence ID" value="G7836.1:cds"/>
    <property type="gene ID" value="G7836"/>
</dbReference>
<dbReference type="Gene3D" id="3.40.50.300">
    <property type="entry name" value="P-loop containing nucleotide triphosphate hydrolases"/>
    <property type="match status" value="1"/>
</dbReference>
<evidence type="ECO:0000313" key="2">
    <source>
        <dbReference type="Proteomes" id="UP000005408"/>
    </source>
</evidence>
<dbReference type="AlphaFoldDB" id="A0A8W8NWY1"/>
<sequence>MDKEDNLVSQVDVLLPFSKIQNGNVTIVDTPGISDSIEYRTMLDKYIPKAVAFIIVIDVSRAGGLHGNMVSSVLSTIERSAATKQCFDLKDTMFVRTKWDCLPCFEKRERDLLKTKLTDQMKTKWPWTFRDDFSKNNSEFEQFNDAFHELIKRKENTRIHTHAKYLLGVILEASNVLTLRGSDCYSKQYDGNDFTFQQCKEFIPKTEEAIRTVRETLQKEINKTMEETAEACYDFMSTDAGKDMILNSPGRPPILQRGQFDVNFEINELVRQYVNRFLRSSDVFKKFKGIRGEIVSFYHNTSLELSKMENEWTYDQGTNNCVALVPGTLLLDRDSLRLAIVYGTCKSGVLYSTDQYVYGQFQGAFPGL</sequence>
<protein>
    <submittedName>
        <fullName evidence="1">Uncharacterized protein</fullName>
    </submittedName>
</protein>
<accession>A0A8W8NWY1</accession>
<dbReference type="SUPFAM" id="SSF52540">
    <property type="entry name" value="P-loop containing nucleoside triphosphate hydrolases"/>
    <property type="match status" value="1"/>
</dbReference>
<evidence type="ECO:0000313" key="1">
    <source>
        <dbReference type="EnsemblMetazoa" id="G7836.1:cds"/>
    </source>
</evidence>
<dbReference type="Proteomes" id="UP000005408">
    <property type="component" value="Unassembled WGS sequence"/>
</dbReference>
<proteinExistence type="predicted"/>
<dbReference type="PANTHER" id="PTHR26392">
    <property type="entry name" value="MITOGEN-ACTIVATED PROTEIN KINASE KINASE KINASE 7-RELATED"/>
    <property type="match status" value="1"/>
</dbReference>
<reference evidence="1" key="1">
    <citation type="submission" date="2022-08" db="UniProtKB">
        <authorList>
            <consortium name="EnsemblMetazoa"/>
        </authorList>
    </citation>
    <scope>IDENTIFICATION</scope>
    <source>
        <strain evidence="1">05x7-T-G4-1.051#20</strain>
    </source>
</reference>